<evidence type="ECO:0000256" key="1">
    <source>
        <dbReference type="PROSITE-ProRule" id="PRU00047"/>
    </source>
</evidence>
<reference evidence="3 4" key="1">
    <citation type="journal article" date="2018" name="Front. Plant Sci.">
        <title>Red Clover (Trifolium pratense) and Zigzag Clover (T. medium) - A Picture of Genomic Similarities and Differences.</title>
        <authorList>
            <person name="Dluhosova J."/>
            <person name="Istvanek J."/>
            <person name="Nedelnik J."/>
            <person name="Repkova J."/>
        </authorList>
    </citation>
    <scope>NUCLEOTIDE SEQUENCE [LARGE SCALE GENOMIC DNA]</scope>
    <source>
        <strain evidence="4">cv. 10/8</strain>
        <tissue evidence="3">Leaf</tissue>
    </source>
</reference>
<evidence type="ECO:0000259" key="2">
    <source>
        <dbReference type="PROSITE" id="PS50158"/>
    </source>
</evidence>
<name>A0A392SCP3_9FABA</name>
<dbReference type="GO" id="GO:0008270">
    <property type="term" value="F:zinc ion binding"/>
    <property type="evidence" value="ECO:0007669"/>
    <property type="project" value="UniProtKB-KW"/>
</dbReference>
<organism evidence="3 4">
    <name type="scientific">Trifolium medium</name>
    <dbReference type="NCBI Taxonomy" id="97028"/>
    <lineage>
        <taxon>Eukaryota</taxon>
        <taxon>Viridiplantae</taxon>
        <taxon>Streptophyta</taxon>
        <taxon>Embryophyta</taxon>
        <taxon>Tracheophyta</taxon>
        <taxon>Spermatophyta</taxon>
        <taxon>Magnoliopsida</taxon>
        <taxon>eudicotyledons</taxon>
        <taxon>Gunneridae</taxon>
        <taxon>Pentapetalae</taxon>
        <taxon>rosids</taxon>
        <taxon>fabids</taxon>
        <taxon>Fabales</taxon>
        <taxon>Fabaceae</taxon>
        <taxon>Papilionoideae</taxon>
        <taxon>50 kb inversion clade</taxon>
        <taxon>NPAAA clade</taxon>
        <taxon>Hologalegina</taxon>
        <taxon>IRL clade</taxon>
        <taxon>Trifolieae</taxon>
        <taxon>Trifolium</taxon>
    </lineage>
</organism>
<dbReference type="Pfam" id="PF00098">
    <property type="entry name" value="zf-CCHC"/>
    <property type="match status" value="1"/>
</dbReference>
<dbReference type="InterPro" id="IPR001878">
    <property type="entry name" value="Znf_CCHC"/>
</dbReference>
<keyword evidence="1" id="KW-0863">Zinc-finger</keyword>
<keyword evidence="1" id="KW-0479">Metal-binding</keyword>
<dbReference type="EMBL" id="LXQA010354173">
    <property type="protein sequence ID" value="MCI46212.1"/>
    <property type="molecule type" value="Genomic_DNA"/>
</dbReference>
<protein>
    <recommendedName>
        <fullName evidence="2">CCHC-type domain-containing protein</fullName>
    </recommendedName>
</protein>
<dbReference type="PROSITE" id="PS50158">
    <property type="entry name" value="ZF_CCHC"/>
    <property type="match status" value="1"/>
</dbReference>
<keyword evidence="1" id="KW-0862">Zinc</keyword>
<evidence type="ECO:0000313" key="3">
    <source>
        <dbReference type="EMBL" id="MCI46212.1"/>
    </source>
</evidence>
<accession>A0A392SCP3</accession>
<keyword evidence="4" id="KW-1185">Reference proteome</keyword>
<feature type="domain" description="CCHC-type" evidence="2">
    <location>
        <begin position="17"/>
        <end position="30"/>
    </location>
</feature>
<sequence length="57" mass="6121">MPHSHFGNNNKKQNVVCQYCDKSGHSARDCGKLHGRSCNPSAHVAQTVGPSYNAPPS</sequence>
<comment type="caution">
    <text evidence="3">The sequence shown here is derived from an EMBL/GenBank/DDBJ whole genome shotgun (WGS) entry which is preliminary data.</text>
</comment>
<evidence type="ECO:0000313" key="4">
    <source>
        <dbReference type="Proteomes" id="UP000265520"/>
    </source>
</evidence>
<dbReference type="InterPro" id="IPR036875">
    <property type="entry name" value="Znf_CCHC_sf"/>
</dbReference>
<dbReference type="GO" id="GO:0003676">
    <property type="term" value="F:nucleic acid binding"/>
    <property type="evidence" value="ECO:0007669"/>
    <property type="project" value="InterPro"/>
</dbReference>
<proteinExistence type="predicted"/>
<dbReference type="AlphaFoldDB" id="A0A392SCP3"/>
<dbReference type="SUPFAM" id="SSF57756">
    <property type="entry name" value="Retrovirus zinc finger-like domains"/>
    <property type="match status" value="1"/>
</dbReference>
<dbReference type="Proteomes" id="UP000265520">
    <property type="component" value="Unassembled WGS sequence"/>
</dbReference>